<reference evidence="4 5" key="1">
    <citation type="submission" date="2015-03" db="EMBL/GenBank/DDBJ databases">
        <authorList>
            <consortium name="Pathogen Informatics"/>
        </authorList>
    </citation>
    <scope>NUCLEOTIDE SEQUENCE [LARGE SCALE GENOMIC DNA]</scope>
    <source>
        <strain evidence="1 5">H09601792</strain>
        <strain evidence="2 4">M09401471</strain>
        <strain evidence="3 6">P00601463</strain>
    </source>
</reference>
<proteinExistence type="predicted"/>
<sequence>MGWPRAALEFGGQRTGLHGGAQAVGIHRRGSWRESDFHAFGPQLRQVVVRGAGIGVEIFPGTELHRVDEDRHDDDRSGHPLGRTHQREVAFVQRTHSRHQHHSPAGESQCATDIGDIPRCRVHIEFTGMERRNRHAVKTSTTSAGACARCAVRSAFIRYAWASAASTSARAAR</sequence>
<protein>
    <submittedName>
        <fullName evidence="2">Uncharacterized protein</fullName>
    </submittedName>
</protein>
<dbReference type="EMBL" id="CFOH01000798">
    <property type="protein sequence ID" value="CFE69809.1"/>
    <property type="molecule type" value="Genomic_DNA"/>
</dbReference>
<evidence type="ECO:0000313" key="6">
    <source>
        <dbReference type="Proteomes" id="UP000048600"/>
    </source>
</evidence>
<evidence type="ECO:0000313" key="5">
    <source>
        <dbReference type="Proteomes" id="UP000046947"/>
    </source>
</evidence>
<organism evidence="2 4">
    <name type="scientific">Mycobacterium tuberculosis</name>
    <dbReference type="NCBI Taxonomy" id="1773"/>
    <lineage>
        <taxon>Bacteria</taxon>
        <taxon>Bacillati</taxon>
        <taxon>Actinomycetota</taxon>
        <taxon>Actinomycetes</taxon>
        <taxon>Mycobacteriales</taxon>
        <taxon>Mycobacteriaceae</taxon>
        <taxon>Mycobacterium</taxon>
        <taxon>Mycobacterium tuberculosis complex</taxon>
    </lineage>
</organism>
<evidence type="ECO:0000313" key="2">
    <source>
        <dbReference type="EMBL" id="COW10111.1"/>
    </source>
</evidence>
<evidence type="ECO:0000313" key="1">
    <source>
        <dbReference type="EMBL" id="CFE69809.1"/>
    </source>
</evidence>
<dbReference type="Proteomes" id="UP000048600">
    <property type="component" value="Unassembled WGS sequence"/>
</dbReference>
<name>A0A655IQN6_MYCTX</name>
<dbReference type="EMBL" id="CHKL01000658">
    <property type="protein sequence ID" value="COX13679.1"/>
    <property type="molecule type" value="Genomic_DNA"/>
</dbReference>
<dbReference type="AlphaFoldDB" id="A0A655IQN6"/>
<evidence type="ECO:0000313" key="4">
    <source>
        <dbReference type="Proteomes" id="UP000044938"/>
    </source>
</evidence>
<accession>A0A655IQN6</accession>
<dbReference type="Proteomes" id="UP000044938">
    <property type="component" value="Unassembled WGS sequence"/>
</dbReference>
<evidence type="ECO:0000313" key="3">
    <source>
        <dbReference type="EMBL" id="COX13679.1"/>
    </source>
</evidence>
<dbReference type="Proteomes" id="UP000046947">
    <property type="component" value="Unassembled WGS sequence"/>
</dbReference>
<gene>
    <name evidence="1" type="ORF">ERS007688_03569</name>
    <name evidence="2" type="ORF">ERS007720_01690</name>
    <name evidence="3" type="ORF">ERS007741_03873</name>
</gene>
<dbReference type="EMBL" id="CSAJ01000179">
    <property type="protein sequence ID" value="COW10111.1"/>
    <property type="molecule type" value="Genomic_DNA"/>
</dbReference>